<keyword evidence="5" id="KW-1185">Reference proteome</keyword>
<sequence>MQRCVSLLLVVLYIVGDVEPRRSEVLPQTMSYPPIQALHLLLLLFLIPSSIAIPYTEVCQGLFRKVLSEDIEDVEPVEAGVIELQLNSTRKVLNGTELVFVWSMDTVPRSESFEILLKFDCFHFEDSLVRFGGSSFGRVNLTSPLDYNCSVLTCFRIPFFGNEAYYRMFGPYQSHQKSNIIEVSSSPGPSSTTIPTDGTSSVYSSVSYSTFLEDDEFDDDFYATKFTISSPSTSMPYTNTKTPLHNPPSATTSIDRVIEGTFTSGSYSSVSSDAVQSTMSSRLTSSVSILTPIESGSVQGSGNQTQDYTNQVIFAVVSSIILTTTLIVCGMVAWTTARKCLSRKKIAKEIQENLGKTELLLVHVTPSPSLYTIISPLQTFTASYNDTSNDSKSDIKDTTTSSSPSSSAIPSPPVSPTSSDNLFTSKTDSFISHRISTKPVNTSMSTDTLSSYDSCSIEVTETAALKRHLPASTPQPTALPPVELLQLELEPGHTSSSSDWSSSGSCITYYKVFERRRDRVEGEVDISGDKTCSTYSDRDDHHHHHHHRYSLLDHFSSSQTTGHTYIQDCNSFNSSCS</sequence>
<reference evidence="5" key="1">
    <citation type="journal article" date="2010" name="Nature">
        <title>The Amphimedon queenslandica genome and the evolution of animal complexity.</title>
        <authorList>
            <person name="Srivastava M."/>
            <person name="Simakov O."/>
            <person name="Chapman J."/>
            <person name="Fahey B."/>
            <person name="Gauthier M.E."/>
            <person name="Mitros T."/>
            <person name="Richards G.S."/>
            <person name="Conaco C."/>
            <person name="Dacre M."/>
            <person name="Hellsten U."/>
            <person name="Larroux C."/>
            <person name="Putnam N.H."/>
            <person name="Stanke M."/>
            <person name="Adamska M."/>
            <person name="Darling A."/>
            <person name="Degnan S.M."/>
            <person name="Oakley T.H."/>
            <person name="Plachetzki D.C."/>
            <person name="Zhai Y."/>
            <person name="Adamski M."/>
            <person name="Calcino A."/>
            <person name="Cummins S.F."/>
            <person name="Goodstein D.M."/>
            <person name="Harris C."/>
            <person name="Jackson D.J."/>
            <person name="Leys S.P."/>
            <person name="Shu S."/>
            <person name="Woodcroft B.J."/>
            <person name="Vervoort M."/>
            <person name="Kosik K.S."/>
            <person name="Manning G."/>
            <person name="Degnan B.M."/>
            <person name="Rokhsar D.S."/>
        </authorList>
    </citation>
    <scope>NUCLEOTIDE SEQUENCE [LARGE SCALE GENOMIC DNA]</scope>
</reference>
<keyword evidence="2" id="KW-0472">Membrane</keyword>
<dbReference type="Proteomes" id="UP000007879">
    <property type="component" value="Unassembled WGS sequence"/>
</dbReference>
<feature type="chain" id="PRO_5042834791" description="CUB domain-containing protein" evidence="3">
    <location>
        <begin position="21"/>
        <end position="577"/>
    </location>
</feature>
<dbReference type="GeneID" id="109585767"/>
<dbReference type="AlphaFoldDB" id="A0AAN0JKA4"/>
<keyword evidence="2" id="KW-1133">Transmembrane helix</keyword>
<dbReference type="KEGG" id="aqu:109585767"/>
<proteinExistence type="predicted"/>
<feature type="transmembrane region" description="Helical" evidence="2">
    <location>
        <begin position="312"/>
        <end position="334"/>
    </location>
</feature>
<feature type="region of interest" description="Disordered" evidence="1">
    <location>
        <begin position="385"/>
        <end position="420"/>
    </location>
</feature>
<evidence type="ECO:0000256" key="3">
    <source>
        <dbReference type="SAM" id="SignalP"/>
    </source>
</evidence>
<evidence type="ECO:0000313" key="4">
    <source>
        <dbReference type="EnsemblMetazoa" id="XP_019857442.1"/>
    </source>
</evidence>
<reference evidence="4" key="2">
    <citation type="submission" date="2024-06" db="UniProtKB">
        <authorList>
            <consortium name="EnsemblMetazoa"/>
        </authorList>
    </citation>
    <scope>IDENTIFICATION</scope>
</reference>
<accession>A0AAN0JKA4</accession>
<evidence type="ECO:0000256" key="1">
    <source>
        <dbReference type="SAM" id="MobiDB-lite"/>
    </source>
</evidence>
<protein>
    <recommendedName>
        <fullName evidence="6">CUB domain-containing protein</fullName>
    </recommendedName>
</protein>
<feature type="transmembrane region" description="Helical" evidence="2">
    <location>
        <begin position="36"/>
        <end position="55"/>
    </location>
</feature>
<name>A0AAN0JKA4_AMPQE</name>
<evidence type="ECO:0008006" key="6">
    <source>
        <dbReference type="Google" id="ProtNLM"/>
    </source>
</evidence>
<evidence type="ECO:0000256" key="2">
    <source>
        <dbReference type="SAM" id="Phobius"/>
    </source>
</evidence>
<evidence type="ECO:0000313" key="5">
    <source>
        <dbReference type="Proteomes" id="UP000007879"/>
    </source>
</evidence>
<keyword evidence="2" id="KW-0812">Transmembrane</keyword>
<organism evidence="4 5">
    <name type="scientific">Amphimedon queenslandica</name>
    <name type="common">Sponge</name>
    <dbReference type="NCBI Taxonomy" id="400682"/>
    <lineage>
        <taxon>Eukaryota</taxon>
        <taxon>Metazoa</taxon>
        <taxon>Porifera</taxon>
        <taxon>Demospongiae</taxon>
        <taxon>Heteroscleromorpha</taxon>
        <taxon>Haplosclerida</taxon>
        <taxon>Niphatidae</taxon>
        <taxon>Amphimedon</taxon>
    </lineage>
</organism>
<feature type="compositionally biased region" description="Low complexity" evidence="1">
    <location>
        <begin position="398"/>
        <end position="409"/>
    </location>
</feature>
<keyword evidence="3" id="KW-0732">Signal</keyword>
<dbReference type="RefSeq" id="XP_019857442.1">
    <property type="nucleotide sequence ID" value="XM_020001883.1"/>
</dbReference>
<dbReference type="EnsemblMetazoa" id="XM_020001883.1">
    <property type="protein sequence ID" value="XP_019857442.1"/>
    <property type="gene ID" value="LOC109585767"/>
</dbReference>
<feature type="signal peptide" evidence="3">
    <location>
        <begin position="1"/>
        <end position="20"/>
    </location>
</feature>